<keyword evidence="4" id="KW-1185">Reference proteome</keyword>
<evidence type="ECO:0000256" key="1">
    <source>
        <dbReference type="SAM" id="SignalP"/>
    </source>
</evidence>
<dbReference type="Pfam" id="PF02469">
    <property type="entry name" value="Fasciclin"/>
    <property type="match status" value="2"/>
</dbReference>
<dbReference type="SUPFAM" id="SSF82153">
    <property type="entry name" value="FAS1 domain"/>
    <property type="match status" value="2"/>
</dbReference>
<evidence type="ECO:0000313" key="3">
    <source>
        <dbReference type="EMBL" id="BDD12431.1"/>
    </source>
</evidence>
<gene>
    <name evidence="3" type="ORF">FUAX_48630</name>
</gene>
<dbReference type="PANTHER" id="PTHR10900">
    <property type="entry name" value="PERIOSTIN-RELATED"/>
    <property type="match status" value="1"/>
</dbReference>
<evidence type="ECO:0000313" key="4">
    <source>
        <dbReference type="Proteomes" id="UP001348817"/>
    </source>
</evidence>
<dbReference type="AlphaFoldDB" id="A0AAU9DH43"/>
<dbReference type="PANTHER" id="PTHR10900:SF77">
    <property type="entry name" value="FI19380P1"/>
    <property type="match status" value="1"/>
</dbReference>
<dbReference type="Gene3D" id="2.30.180.10">
    <property type="entry name" value="FAS1 domain"/>
    <property type="match status" value="2"/>
</dbReference>
<evidence type="ECO:0000259" key="2">
    <source>
        <dbReference type="SMART" id="SM00554"/>
    </source>
</evidence>
<dbReference type="SMART" id="SM00554">
    <property type="entry name" value="FAS1"/>
    <property type="match status" value="1"/>
</dbReference>
<sequence>MKNINLRFILLLLPLWVLQACDDDATEQFMTSETMTLVEFISANPDQYSEFGKLMDISGLYGMLNATGTFTGFLPDNEAVAEFLEGKDINSLEKEYVRLVVATHFLTGEYPTDIMKPGIFEDSTFAGNLATVDFRDGGVNNLLIDKSATITERDIVCSNGVAHTIDKVLTPITKSVSKKIEESEGYSIFYNAMVLTGWTEKLNMFYNDEGRRLRFTALVESDEFYESQGIGSVEELATLVGSADDGDYTSPDNALNRYIGYHFINEQYYSSEIRTGMYSTVNNQFMSINADHEFQINPVFNEFGEFESANGFVSSEKMNIQAKNGVIHEVVDFLKVMEPKPVTVVDKILDQPELEKYKSRNNQDRNFYTKDVARWTGEGGWTQAYWHSQGSCDGGNGFLVFSKFTGKFTYETVPLIKGTYEITLTGQTWSGTGAYLTTVDGEEGNIVDPRGGNSSLGKFTFEENGVHKITFEDFRPGRFIIGCLTYRPVDN</sequence>
<name>A0AAU9DH43_9BACT</name>
<accession>A0AAU9DH43</accession>
<proteinExistence type="predicted"/>
<organism evidence="3 4">
    <name type="scientific">Fulvitalea axinellae</name>
    <dbReference type="NCBI Taxonomy" id="1182444"/>
    <lineage>
        <taxon>Bacteria</taxon>
        <taxon>Pseudomonadati</taxon>
        <taxon>Bacteroidota</taxon>
        <taxon>Cytophagia</taxon>
        <taxon>Cytophagales</taxon>
        <taxon>Persicobacteraceae</taxon>
        <taxon>Fulvitalea</taxon>
    </lineage>
</organism>
<protein>
    <recommendedName>
        <fullName evidence="2">FAS1 domain-containing protein</fullName>
    </recommendedName>
</protein>
<dbReference type="RefSeq" id="WP_338395568.1">
    <property type="nucleotide sequence ID" value="NZ_AP025318.1"/>
</dbReference>
<dbReference type="Proteomes" id="UP001348817">
    <property type="component" value="Plasmid pFA4"/>
</dbReference>
<feature type="chain" id="PRO_5043369941" description="FAS1 domain-containing protein" evidence="1">
    <location>
        <begin position="21"/>
        <end position="491"/>
    </location>
</feature>
<keyword evidence="1" id="KW-0732">Signal</keyword>
<feature type="signal peptide" evidence="1">
    <location>
        <begin position="1"/>
        <end position="20"/>
    </location>
</feature>
<dbReference type="EMBL" id="AP025318">
    <property type="protein sequence ID" value="BDD12431.1"/>
    <property type="molecule type" value="Genomic_DNA"/>
</dbReference>
<dbReference type="InterPro" id="IPR036378">
    <property type="entry name" value="FAS1_dom_sf"/>
</dbReference>
<dbReference type="InterPro" id="IPR050904">
    <property type="entry name" value="Adhesion/Biosynth-related"/>
</dbReference>
<dbReference type="InterPro" id="IPR000782">
    <property type="entry name" value="FAS1_domain"/>
</dbReference>
<feature type="domain" description="FAS1" evidence="2">
    <location>
        <begin position="71"/>
        <end position="172"/>
    </location>
</feature>
<keyword evidence="3" id="KW-0614">Plasmid</keyword>
<geneLocation type="plasmid" evidence="3 4">
    <name>pFA4</name>
</geneLocation>
<dbReference type="KEGG" id="fax:FUAX_48630"/>
<reference evidence="3 4" key="1">
    <citation type="submission" date="2021-12" db="EMBL/GenBank/DDBJ databases">
        <title>Genome sequencing of bacteria with rrn-lacking chromosome and rrn-plasmid.</title>
        <authorList>
            <person name="Anda M."/>
            <person name="Iwasaki W."/>
        </authorList>
    </citation>
    <scope>NUCLEOTIDE SEQUENCE [LARGE SCALE GENOMIC DNA]</scope>
    <source>
        <strain evidence="3 4">DSM 100852</strain>
        <plasmid evidence="3 4">pFA4</plasmid>
    </source>
</reference>